<dbReference type="EMBL" id="JBHMAF010000196">
    <property type="protein sequence ID" value="MFB9762157.1"/>
    <property type="molecule type" value="Genomic_DNA"/>
</dbReference>
<keyword evidence="4" id="KW-1185">Reference proteome</keyword>
<dbReference type="SUPFAM" id="SSF55797">
    <property type="entry name" value="PR-1-like"/>
    <property type="match status" value="1"/>
</dbReference>
<reference evidence="3 4" key="1">
    <citation type="submission" date="2024-09" db="EMBL/GenBank/DDBJ databases">
        <authorList>
            <person name="Sun Q."/>
            <person name="Mori K."/>
        </authorList>
    </citation>
    <scope>NUCLEOTIDE SEQUENCE [LARGE SCALE GENOMIC DNA]</scope>
    <source>
        <strain evidence="3 4">JCM 11201</strain>
    </source>
</reference>
<proteinExistence type="predicted"/>
<dbReference type="PANTHER" id="PTHR31157:SF26">
    <property type="entry name" value="SCP-LIKE EXTRACELLULAR PROTEIN"/>
    <property type="match status" value="1"/>
</dbReference>
<evidence type="ECO:0000313" key="4">
    <source>
        <dbReference type="Proteomes" id="UP001589609"/>
    </source>
</evidence>
<accession>A0ABV5WP34</accession>
<protein>
    <submittedName>
        <fullName evidence="3">CAP domain-containing protein</fullName>
    </submittedName>
</protein>
<evidence type="ECO:0000313" key="3">
    <source>
        <dbReference type="EMBL" id="MFB9762157.1"/>
    </source>
</evidence>
<dbReference type="Pfam" id="PF14504">
    <property type="entry name" value="CAP_assoc_N"/>
    <property type="match status" value="1"/>
</dbReference>
<dbReference type="PANTHER" id="PTHR31157">
    <property type="entry name" value="SCP DOMAIN-CONTAINING PROTEIN"/>
    <property type="match status" value="1"/>
</dbReference>
<gene>
    <name evidence="3" type="ORF">ACFFMS_28435</name>
</gene>
<dbReference type="InterPro" id="IPR014044">
    <property type="entry name" value="CAP_dom"/>
</dbReference>
<feature type="domain" description="SCP" evidence="1">
    <location>
        <begin position="230"/>
        <end position="343"/>
    </location>
</feature>
<dbReference type="RefSeq" id="WP_379952128.1">
    <property type="nucleotide sequence ID" value="NZ_JBHMAF010000196.1"/>
</dbReference>
<dbReference type="Proteomes" id="UP001589609">
    <property type="component" value="Unassembled WGS sequence"/>
</dbReference>
<dbReference type="InterPro" id="IPR029410">
    <property type="entry name" value="CAP_assoc"/>
</dbReference>
<name>A0ABV5WP34_9BACI</name>
<feature type="domain" description="CAP-associated" evidence="2">
    <location>
        <begin position="60"/>
        <end position="199"/>
    </location>
</feature>
<sequence length="344" mass="39197">MKKVLVILLLTVIVLFVDLYGKLIFSQYIKPSDSLPKKVITSNSKKQGEGMPAEAVSKMLGRDSESVLALFGEPSRMEPSAYDYEWWVYNTDLSHYVQFGIWQNKVVTIYAGGQKIDVSPYHMGQKYGDIYELTPFSYEIALDYNNSSYEFELSESDVNEQPLIAIQNGWAQLYFDKFTQKLTGVRYMDNETLLKQRPYQIMYSGALMSPQALTAEQENEIETANAKQILDLTNIIRIREHLKPLAWDDEVAEVAYLHSKDMKDSSYFAHESPKFGSLGDRLTRGKVTFRTAGENIASNYTDGIAAVQGWLNSEGHRENVLNSKFNSLGVGVYDTYYTQNFTQK</sequence>
<dbReference type="Pfam" id="PF00188">
    <property type="entry name" value="CAP"/>
    <property type="match status" value="1"/>
</dbReference>
<organism evidence="3 4">
    <name type="scientific">Ectobacillus funiculus</name>
    <dbReference type="NCBI Taxonomy" id="137993"/>
    <lineage>
        <taxon>Bacteria</taxon>
        <taxon>Bacillati</taxon>
        <taxon>Bacillota</taxon>
        <taxon>Bacilli</taxon>
        <taxon>Bacillales</taxon>
        <taxon>Bacillaceae</taxon>
        <taxon>Ectobacillus</taxon>
    </lineage>
</organism>
<dbReference type="Gene3D" id="3.40.33.10">
    <property type="entry name" value="CAP"/>
    <property type="match status" value="1"/>
</dbReference>
<dbReference type="InterPro" id="IPR035940">
    <property type="entry name" value="CAP_sf"/>
</dbReference>
<evidence type="ECO:0000259" key="2">
    <source>
        <dbReference type="Pfam" id="PF14504"/>
    </source>
</evidence>
<comment type="caution">
    <text evidence="3">The sequence shown here is derived from an EMBL/GenBank/DDBJ whole genome shotgun (WGS) entry which is preliminary data.</text>
</comment>
<dbReference type="CDD" id="cd05379">
    <property type="entry name" value="CAP_bacterial"/>
    <property type="match status" value="1"/>
</dbReference>
<evidence type="ECO:0000259" key="1">
    <source>
        <dbReference type="Pfam" id="PF00188"/>
    </source>
</evidence>